<sequence length="367" mass="41987">MDQETAQILFSEGAVLVLLDVPPGTEFGIDYNAWNTGPNFKGVKMIPPGIHFVYYSARSGRGSDVAPRSGFFYNFKAKEVLVKKWDRLQEDITSGGVSQEEVERIQSNKKELDRYLGAYPYESYKKWVSMTNHITEPVMESLQPINKTICSVAQFVSERSDTKTRKEDAIKTTDKTTVSHDDDDPRLPKMDTIPGTQIRFSEIPKKKYPEGATPSEITKYSIDSSYVTVKIIQSKNLPSNHILGEVQFAFICFLIGQTYDAFEQWKLLVHMLCTSEEAMADYPALYNEFISMLHFQIKDIPEDFFIDIVSRNNFLTSTLQLFFSNLESSGISENVLQRGLKFRDNLTKRFKWDFTTELDEDAPVVVE</sequence>
<dbReference type="Pfam" id="PF05282">
    <property type="entry name" value="AAR2"/>
    <property type="match status" value="1"/>
</dbReference>
<comment type="function">
    <text evidence="1">Component of the U5 snRNP complex that is required for spliceosome assembly and for pre-mRNA splicing.</text>
</comment>
<dbReference type="InterPro" id="IPR033648">
    <property type="entry name" value="AAR2_C"/>
</dbReference>
<accession>A0A8J1XTY2</accession>
<evidence type="ECO:0000313" key="9">
    <source>
        <dbReference type="EMBL" id="CAH1796636.1"/>
    </source>
</evidence>
<evidence type="ECO:0000256" key="2">
    <source>
        <dbReference type="ARBA" id="ARBA00006281"/>
    </source>
</evidence>
<dbReference type="EMBL" id="CAIIXF020000010">
    <property type="protein sequence ID" value="CAH1796636.1"/>
    <property type="molecule type" value="Genomic_DNA"/>
</dbReference>
<dbReference type="GO" id="GO:0005681">
    <property type="term" value="C:spliceosomal complex"/>
    <property type="evidence" value="ECO:0007669"/>
    <property type="project" value="UniProtKB-KW"/>
</dbReference>
<evidence type="ECO:0000313" key="10">
    <source>
        <dbReference type="Proteomes" id="UP000749559"/>
    </source>
</evidence>
<comment type="subunit">
    <text evidence="8">Interacts with PRPF8 (via RNase H homology domain). Component of a U5 snRNP complex that contains PRPF8.</text>
</comment>
<dbReference type="CDD" id="cd13777">
    <property type="entry name" value="Aar2_N"/>
    <property type="match status" value="1"/>
</dbReference>
<proteinExistence type="inferred from homology"/>
<name>A0A8J1XTY2_OWEFU</name>
<dbReference type="Gene3D" id="1.25.40.550">
    <property type="entry name" value="Aar2, C-terminal domain-like"/>
    <property type="match status" value="1"/>
</dbReference>
<keyword evidence="6" id="KW-0508">mRNA splicing</keyword>
<dbReference type="GO" id="GO:0000244">
    <property type="term" value="P:spliceosomal tri-snRNP complex assembly"/>
    <property type="evidence" value="ECO:0007669"/>
    <property type="project" value="TreeGrafter"/>
</dbReference>
<gene>
    <name evidence="9" type="ORF">OFUS_LOCUS21026</name>
</gene>
<dbReference type="OrthoDB" id="201752at2759"/>
<keyword evidence="4" id="KW-0507">mRNA processing</keyword>
<evidence type="ECO:0000256" key="8">
    <source>
        <dbReference type="ARBA" id="ARBA00047009"/>
    </source>
</evidence>
<dbReference type="Proteomes" id="UP000749559">
    <property type="component" value="Unassembled WGS sequence"/>
</dbReference>
<comment type="caution">
    <text evidence="9">The sequence shown here is derived from an EMBL/GenBank/DDBJ whole genome shotgun (WGS) entry which is preliminary data.</text>
</comment>
<dbReference type="PANTHER" id="PTHR12689:SF4">
    <property type="entry name" value="PROTEIN AAR2 HOMOLOG"/>
    <property type="match status" value="1"/>
</dbReference>
<dbReference type="InterPro" id="IPR007946">
    <property type="entry name" value="AAR2"/>
</dbReference>
<evidence type="ECO:0000256" key="1">
    <source>
        <dbReference type="ARBA" id="ARBA00003708"/>
    </source>
</evidence>
<dbReference type="InterPro" id="IPR033647">
    <property type="entry name" value="Aar2_N"/>
</dbReference>
<dbReference type="AlphaFoldDB" id="A0A8J1XTY2"/>
<dbReference type="CDD" id="cd13778">
    <property type="entry name" value="Aar2_C"/>
    <property type="match status" value="1"/>
</dbReference>
<dbReference type="Pfam" id="PF20981">
    <property type="entry name" value="AAR2_1st"/>
    <property type="match status" value="1"/>
</dbReference>
<dbReference type="FunFam" id="1.25.40.550:FF:000001">
    <property type="entry name" value="AAR2 splicing factor homolog"/>
    <property type="match status" value="1"/>
</dbReference>
<dbReference type="Gene3D" id="2.60.34.20">
    <property type="match status" value="1"/>
</dbReference>
<keyword evidence="10" id="KW-1185">Reference proteome</keyword>
<dbReference type="PANTHER" id="PTHR12689">
    <property type="entry name" value="A1 CISTRON SPLICING FACTOR AAR2-RELATED"/>
    <property type="match status" value="1"/>
</dbReference>
<evidence type="ECO:0000256" key="5">
    <source>
        <dbReference type="ARBA" id="ARBA00022728"/>
    </source>
</evidence>
<reference evidence="9" key="1">
    <citation type="submission" date="2022-03" db="EMBL/GenBank/DDBJ databases">
        <authorList>
            <person name="Martin C."/>
        </authorList>
    </citation>
    <scope>NUCLEOTIDE SEQUENCE</scope>
</reference>
<organism evidence="9 10">
    <name type="scientific">Owenia fusiformis</name>
    <name type="common">Polychaete worm</name>
    <dbReference type="NCBI Taxonomy" id="6347"/>
    <lineage>
        <taxon>Eukaryota</taxon>
        <taxon>Metazoa</taxon>
        <taxon>Spiralia</taxon>
        <taxon>Lophotrochozoa</taxon>
        <taxon>Annelida</taxon>
        <taxon>Polychaeta</taxon>
        <taxon>Sedentaria</taxon>
        <taxon>Canalipalpata</taxon>
        <taxon>Sabellida</taxon>
        <taxon>Oweniida</taxon>
        <taxon>Oweniidae</taxon>
        <taxon>Owenia</taxon>
    </lineage>
</organism>
<evidence type="ECO:0000256" key="7">
    <source>
        <dbReference type="ARBA" id="ARBA00030625"/>
    </source>
</evidence>
<dbReference type="FunFam" id="2.60.34.20:FF:000001">
    <property type="entry name" value="protein AAR2 homolog"/>
    <property type="match status" value="1"/>
</dbReference>
<dbReference type="InterPro" id="IPR038516">
    <property type="entry name" value="AAR2_N_sf"/>
</dbReference>
<evidence type="ECO:0000256" key="3">
    <source>
        <dbReference type="ARBA" id="ARBA00016372"/>
    </source>
</evidence>
<comment type="similarity">
    <text evidence="2">Belongs to the AAR2 family.</text>
</comment>
<protein>
    <recommendedName>
        <fullName evidence="3">Protein AAR2 homolog</fullName>
    </recommendedName>
    <alternativeName>
        <fullName evidence="7">AAR2 splicing factor homolog</fullName>
    </alternativeName>
</protein>
<dbReference type="InterPro" id="IPR038514">
    <property type="entry name" value="AAR2_C_sf"/>
</dbReference>
<evidence type="ECO:0000256" key="6">
    <source>
        <dbReference type="ARBA" id="ARBA00023187"/>
    </source>
</evidence>
<evidence type="ECO:0000256" key="4">
    <source>
        <dbReference type="ARBA" id="ARBA00022664"/>
    </source>
</evidence>
<keyword evidence="5" id="KW-0747">Spliceosome</keyword>